<dbReference type="Proteomes" id="UP000640531">
    <property type="component" value="Unassembled WGS sequence"/>
</dbReference>
<organism evidence="1 2">
    <name type="scientific">Anabaena lutea FACHB-196</name>
    <dbReference type="NCBI Taxonomy" id="2692881"/>
    <lineage>
        <taxon>Bacteria</taxon>
        <taxon>Bacillati</taxon>
        <taxon>Cyanobacteriota</taxon>
        <taxon>Cyanophyceae</taxon>
        <taxon>Nostocales</taxon>
        <taxon>Nostocaceae</taxon>
        <taxon>Anabaena</taxon>
    </lineage>
</organism>
<protein>
    <submittedName>
        <fullName evidence="1">Uncharacterized protein</fullName>
    </submittedName>
</protein>
<sequence>MKSKETIFVIPTHRLRDVAETIEKYDENFWVNGHAIKMIVFDDSTLGNYEKYYQLLEQTKTVNDLYYVGPHEKEQFITFLNERLRDRKLESLVKNLFRPSYGGNRNFTLMYTLGHFMVSADDDMRPYALMETKPESLSSSEICRGKLVKPNDEGFVHKSFDLLTAFGDVLGQKASHVPENFETGEFLVDTAMDLETNATMGYFRENSLFLKEGTVLNNAVVKIAQTFRTGTNDIDTIDFVNMYLHDETQISPNDLNDFYILTNFRPVITNKNWRMDCGVAGYDNRLGLPPFFPTRLRFEDYIYRLWIQQEGIVAAHVDAVQNHIRNNYMRNPLASEIFNEEICNLLKKKIKNSVYELSDLGIKFHYSGEVTLLDSEEILEKISAIHTQVIKASESTQNEERKQSLELFANNLSRVFYGFEPDFFQQNVSRIIDDVISQFHGSLEIWTTLVEICYLYKDKKNLPQIKVKNQKLKSRNGI</sequence>
<reference evidence="1 2" key="1">
    <citation type="journal article" date="2020" name="ISME J.">
        <title>Comparative genomics reveals insights into cyanobacterial evolution and habitat adaptation.</title>
        <authorList>
            <person name="Chen M.Y."/>
            <person name="Teng W.K."/>
            <person name="Zhao L."/>
            <person name="Hu C.X."/>
            <person name="Zhou Y.K."/>
            <person name="Han B.P."/>
            <person name="Song L.R."/>
            <person name="Shu W.S."/>
        </authorList>
    </citation>
    <scope>NUCLEOTIDE SEQUENCE [LARGE SCALE GENOMIC DNA]</scope>
    <source>
        <strain evidence="1 2">FACHB-196</strain>
    </source>
</reference>
<gene>
    <name evidence="1" type="ORF">H6G59_24345</name>
</gene>
<accession>A0ABR8FLV9</accession>
<comment type="caution">
    <text evidence="1">The sequence shown here is derived from an EMBL/GenBank/DDBJ whole genome shotgun (WGS) entry which is preliminary data.</text>
</comment>
<name>A0ABR8FLV9_9NOST</name>
<dbReference type="RefSeq" id="WP_190719824.1">
    <property type="nucleotide sequence ID" value="NZ_JACJST010000033.1"/>
</dbReference>
<proteinExistence type="predicted"/>
<evidence type="ECO:0000313" key="1">
    <source>
        <dbReference type="EMBL" id="MBD2570963.1"/>
    </source>
</evidence>
<keyword evidence="2" id="KW-1185">Reference proteome</keyword>
<evidence type="ECO:0000313" key="2">
    <source>
        <dbReference type="Proteomes" id="UP000640531"/>
    </source>
</evidence>
<dbReference type="EMBL" id="JACJST010000033">
    <property type="protein sequence ID" value="MBD2570963.1"/>
    <property type="molecule type" value="Genomic_DNA"/>
</dbReference>